<keyword evidence="1" id="KW-0812">Transmembrane</keyword>
<dbReference type="EMBL" id="AFWH01000068">
    <property type="protein sequence ID" value="EGU46187.1"/>
    <property type="molecule type" value="Genomic_DNA"/>
</dbReference>
<organism evidence="2 3">
    <name type="scientific">Vibrio orientalis CIP 102891 = ATCC 33934</name>
    <dbReference type="NCBI Taxonomy" id="675816"/>
    <lineage>
        <taxon>Bacteria</taxon>
        <taxon>Pseudomonadati</taxon>
        <taxon>Pseudomonadota</taxon>
        <taxon>Gammaproteobacteria</taxon>
        <taxon>Vibrionales</taxon>
        <taxon>Vibrionaceae</taxon>
        <taxon>Vibrio</taxon>
        <taxon>Vibrio oreintalis group</taxon>
    </lineage>
</organism>
<protein>
    <submittedName>
        <fullName evidence="2">Uncharacterized protein</fullName>
    </submittedName>
</protein>
<evidence type="ECO:0000313" key="2">
    <source>
        <dbReference type="EMBL" id="EGU46187.1"/>
    </source>
</evidence>
<keyword evidence="1" id="KW-1133">Transmembrane helix</keyword>
<feature type="transmembrane region" description="Helical" evidence="1">
    <location>
        <begin position="44"/>
        <end position="63"/>
    </location>
</feature>
<feature type="transmembrane region" description="Helical" evidence="1">
    <location>
        <begin position="20"/>
        <end position="38"/>
    </location>
</feature>
<accession>F9SY01</accession>
<evidence type="ECO:0000313" key="3">
    <source>
        <dbReference type="Proteomes" id="UP000002817"/>
    </source>
</evidence>
<sequence>MHRRLLIRKAPKWRVLTLQLSSILFYAVVLTVGLNTLILNEFAYGYLLLALILGSYFLFAFYVNTRGLFQPDYELNDLGIKTGQFRNREYGDIVPWSYIEVMKLKRYPGCYVYYVVVKLRKPLKMKFMFTHQAESELELNILAQSPSAQYLYDELSLFRQKVETSVQDG</sequence>
<gene>
    <name evidence="2" type="ORF">VIOR3934_16516</name>
</gene>
<comment type="caution">
    <text evidence="2">The sequence shown here is derived from an EMBL/GenBank/DDBJ whole genome shotgun (WGS) entry which is preliminary data.</text>
</comment>
<dbReference type="Proteomes" id="UP000002817">
    <property type="component" value="Unassembled WGS sequence"/>
</dbReference>
<keyword evidence="1" id="KW-0472">Membrane</keyword>
<proteinExistence type="predicted"/>
<reference evidence="2 3" key="1">
    <citation type="journal article" date="2012" name="Int. J. Syst. Evol. Microbiol.">
        <title>Vibrio caribbeanicus sp. nov., isolated from the marine sponge Scleritoderma cyanea.</title>
        <authorList>
            <person name="Hoffmann M."/>
            <person name="Monday S.R."/>
            <person name="Allard M.W."/>
            <person name="Strain E.A."/>
            <person name="Whittaker P."/>
            <person name="Naum M."/>
            <person name="McCarthy P.J."/>
            <person name="Lopez J.V."/>
            <person name="Fischer M."/>
            <person name="Brown E.W."/>
        </authorList>
    </citation>
    <scope>NUCLEOTIDE SEQUENCE [LARGE SCALE GENOMIC DNA]</scope>
    <source>
        <strain evidence="3">CIP 102891 / ATCC 33934</strain>
    </source>
</reference>
<name>F9SY01_VIBOR</name>
<dbReference type="AlphaFoldDB" id="F9SY01"/>
<evidence type="ECO:0000256" key="1">
    <source>
        <dbReference type="SAM" id="Phobius"/>
    </source>
</evidence>